<dbReference type="PANTHER" id="PTHR30404:SF0">
    <property type="entry name" value="N-ACETYLMURAMOYL-L-ALANINE AMIDASE AMIC"/>
    <property type="match status" value="1"/>
</dbReference>
<reference evidence="4 5" key="1">
    <citation type="submission" date="2018-04" db="EMBL/GenBank/DDBJ databases">
        <title>Paenibacillus taichungensis Genome sequencing and assembly.</title>
        <authorList>
            <person name="Xu J."/>
            <person name="Rensing C."/>
            <person name="Mazhar H.S."/>
        </authorList>
    </citation>
    <scope>NUCLEOTIDE SEQUENCE [LARGE SCALE GENOMIC DNA]</scope>
    <source>
        <strain evidence="4 5">NC1</strain>
    </source>
</reference>
<feature type="domain" description="MurNAc-LAA" evidence="3">
    <location>
        <begin position="357"/>
        <end position="467"/>
    </location>
</feature>
<dbReference type="Pfam" id="PF07833">
    <property type="entry name" value="Cu_amine_oxidN1"/>
    <property type="match status" value="1"/>
</dbReference>
<dbReference type="SUPFAM" id="SSF55383">
    <property type="entry name" value="Copper amine oxidase, domain N"/>
    <property type="match status" value="1"/>
</dbReference>
<dbReference type="GO" id="GO:0030288">
    <property type="term" value="C:outer membrane-bounded periplasmic space"/>
    <property type="evidence" value="ECO:0007669"/>
    <property type="project" value="TreeGrafter"/>
</dbReference>
<evidence type="ECO:0000256" key="2">
    <source>
        <dbReference type="SAM" id="SignalP"/>
    </source>
</evidence>
<feature type="signal peptide" evidence="2">
    <location>
        <begin position="1"/>
        <end position="24"/>
    </location>
</feature>
<comment type="caution">
    <text evidence="4">The sequence shown here is derived from an EMBL/GenBank/DDBJ whole genome shotgun (WGS) entry which is preliminary data.</text>
</comment>
<dbReference type="Gene3D" id="3.40.630.40">
    <property type="entry name" value="Zn-dependent exopeptidases"/>
    <property type="match status" value="1"/>
</dbReference>
<dbReference type="Pfam" id="PF11741">
    <property type="entry name" value="AMIN"/>
    <property type="match status" value="1"/>
</dbReference>
<dbReference type="GO" id="GO:0008745">
    <property type="term" value="F:N-acetylmuramoyl-L-alanine amidase activity"/>
    <property type="evidence" value="ECO:0007669"/>
    <property type="project" value="InterPro"/>
</dbReference>
<dbReference type="Gene3D" id="2.60.40.3500">
    <property type="match status" value="1"/>
</dbReference>
<dbReference type="InterPro" id="IPR012854">
    <property type="entry name" value="Cu_amine_oxidase-like_N"/>
</dbReference>
<evidence type="ECO:0000313" key="4">
    <source>
        <dbReference type="EMBL" id="RAW12335.1"/>
    </source>
</evidence>
<dbReference type="RefSeq" id="WP_113055306.1">
    <property type="nucleotide sequence ID" value="NZ_QEVW01000015.1"/>
</dbReference>
<dbReference type="EMBL" id="QEVW01000015">
    <property type="protein sequence ID" value="RAW12335.1"/>
    <property type="molecule type" value="Genomic_DNA"/>
</dbReference>
<evidence type="ECO:0000256" key="1">
    <source>
        <dbReference type="ARBA" id="ARBA00022801"/>
    </source>
</evidence>
<dbReference type="Pfam" id="PF01520">
    <property type="entry name" value="Amidase_3"/>
    <property type="match status" value="1"/>
</dbReference>
<proteinExistence type="predicted"/>
<name>A0A329QIZ2_9BACL</name>
<keyword evidence="1" id="KW-0378">Hydrolase</keyword>
<accession>A0A329QIZ2</accession>
<dbReference type="InterPro" id="IPR050695">
    <property type="entry name" value="N-acetylmuramoyl_amidase_3"/>
</dbReference>
<sequence>MKKTILLLFLSLFLLVVLPHQGNAAANTSKIFLDGEELILPSDVQVTIVNKNVMIPIRVVAENLKFKVDWNQDTRNVKIQQNDKTISLTVDQKQAMVADKQVTLNTAPLILNNTTVVPIRFVSEQMGLNVKWNNKEKIVYLINTDTSKVPNVEPGNGSENGNSTSLTHVTDIQFANNQLVVSMDGESKPVMTTLKNPDRLVVDLPGAVFGDLPQPLNQNMNGKLNVDAYPNVKEVRYSLFKQDPGQVRIVVELNQVKDVQYSQNIIADKLIIDLNVAGDNAATVPVTPAGDSGRKVVVIDPGHGGKDPGSTSITNKPEKEYNLALALKVQALLLNEPDIELVMTRDGDTYPTRPERVQLANQLNADVFVSIHGNNVESSPQATGTETFYYQRSSSKELANIIHQRLVKAMGLKDRGVKNGNLEVIRDTTMAAVLLEVGFLSNVMDEELMSSDVVQMKAAQAIADGIKEYLGIN</sequence>
<dbReference type="Gene3D" id="3.30.457.10">
    <property type="entry name" value="Copper amine oxidase-like, N-terminal domain"/>
    <property type="match status" value="1"/>
</dbReference>
<protein>
    <submittedName>
        <fullName evidence="4">N-acetylmuramoyl-L-alanine amidase</fullName>
    </submittedName>
</protein>
<dbReference type="InterPro" id="IPR021731">
    <property type="entry name" value="AMIN_dom"/>
</dbReference>
<keyword evidence="2" id="KW-0732">Signal</keyword>
<dbReference type="SMART" id="SM00646">
    <property type="entry name" value="Ami_3"/>
    <property type="match status" value="1"/>
</dbReference>
<dbReference type="InterPro" id="IPR002508">
    <property type="entry name" value="MurNAc-LAA_cat"/>
</dbReference>
<gene>
    <name evidence="4" type="ORF">DC345_23815</name>
</gene>
<feature type="chain" id="PRO_5039032986" evidence="2">
    <location>
        <begin position="25"/>
        <end position="473"/>
    </location>
</feature>
<dbReference type="CDD" id="cd02696">
    <property type="entry name" value="MurNAc-LAA"/>
    <property type="match status" value="1"/>
</dbReference>
<dbReference type="AlphaFoldDB" id="A0A329QIZ2"/>
<evidence type="ECO:0000313" key="5">
    <source>
        <dbReference type="Proteomes" id="UP000250642"/>
    </source>
</evidence>
<organism evidence="4 5">
    <name type="scientific">Paenibacillus taichungensis</name>
    <dbReference type="NCBI Taxonomy" id="484184"/>
    <lineage>
        <taxon>Bacteria</taxon>
        <taxon>Bacillati</taxon>
        <taxon>Bacillota</taxon>
        <taxon>Bacilli</taxon>
        <taxon>Bacillales</taxon>
        <taxon>Paenibacillaceae</taxon>
        <taxon>Paenibacillus</taxon>
    </lineage>
</organism>
<dbReference type="InterPro" id="IPR036582">
    <property type="entry name" value="Mao_N_sf"/>
</dbReference>
<dbReference type="SUPFAM" id="SSF53187">
    <property type="entry name" value="Zn-dependent exopeptidases"/>
    <property type="match status" value="1"/>
</dbReference>
<dbReference type="PANTHER" id="PTHR30404">
    <property type="entry name" value="N-ACETYLMURAMOYL-L-ALANINE AMIDASE"/>
    <property type="match status" value="1"/>
</dbReference>
<dbReference type="GO" id="GO:0009253">
    <property type="term" value="P:peptidoglycan catabolic process"/>
    <property type="evidence" value="ECO:0007669"/>
    <property type="project" value="InterPro"/>
</dbReference>
<evidence type="ECO:0000259" key="3">
    <source>
        <dbReference type="SMART" id="SM00646"/>
    </source>
</evidence>
<dbReference type="Proteomes" id="UP000250642">
    <property type="component" value="Unassembled WGS sequence"/>
</dbReference>